<dbReference type="EMBL" id="JANFVX010000011">
    <property type="protein sequence ID" value="MCW0344929.1"/>
    <property type="molecule type" value="Genomic_DNA"/>
</dbReference>
<evidence type="ECO:0000313" key="2">
    <source>
        <dbReference type="Proteomes" id="UP001208888"/>
    </source>
</evidence>
<gene>
    <name evidence="1" type="ORF">NB703_003022</name>
</gene>
<dbReference type="Proteomes" id="UP001208888">
    <property type="component" value="Unassembled WGS sequence"/>
</dbReference>
<organism evidence="1 2">
    <name type="scientific">Pantoea ananas</name>
    <name type="common">Erwinia uredovora</name>
    <dbReference type="NCBI Taxonomy" id="553"/>
    <lineage>
        <taxon>Bacteria</taxon>
        <taxon>Pseudomonadati</taxon>
        <taxon>Pseudomonadota</taxon>
        <taxon>Gammaproteobacteria</taxon>
        <taxon>Enterobacterales</taxon>
        <taxon>Erwiniaceae</taxon>
        <taxon>Pantoea</taxon>
    </lineage>
</organism>
<comment type="caution">
    <text evidence="1">The sequence shown here is derived from an EMBL/GenBank/DDBJ whole genome shotgun (WGS) entry which is preliminary data.</text>
</comment>
<evidence type="ECO:0000313" key="1">
    <source>
        <dbReference type="EMBL" id="MCW0344929.1"/>
    </source>
</evidence>
<name>A0AAJ1D0F8_PANAN</name>
<proteinExistence type="predicted"/>
<reference evidence="1" key="1">
    <citation type="submission" date="2022-06" db="EMBL/GenBank/DDBJ databases">
        <title>Dynamics of rice microbiomes reveals core vertical transmitted seed endophytes.</title>
        <authorList>
            <person name="Liao K."/>
            <person name="Zhang X."/>
        </authorList>
    </citation>
    <scope>NUCLEOTIDE SEQUENCE</scope>
    <source>
        <strain evidence="1">JT1-17</strain>
    </source>
</reference>
<dbReference type="RefSeq" id="WP_264272035.1">
    <property type="nucleotide sequence ID" value="NZ_JANFVX010000011.1"/>
</dbReference>
<sequence>MRNGTKNSNHHGFNLNYILAPYGMRKINGYGDNVWEFYNRNYDVIGMPFRLERKPSIKKLQSVAYATNSASENDVSFYILPFIGNNDYWNRINKVLSWKLKDGPLEINVEEIPVPHTFNK</sequence>
<protein>
    <submittedName>
        <fullName evidence="1">Uncharacterized protein</fullName>
    </submittedName>
</protein>
<accession>A0AAJ1D0F8</accession>
<dbReference type="AlphaFoldDB" id="A0AAJ1D0F8"/>